<keyword evidence="1" id="KW-0732">Signal</keyword>
<dbReference type="InterPro" id="IPR008979">
    <property type="entry name" value="Galactose-bd-like_sf"/>
</dbReference>
<evidence type="ECO:0000313" key="3">
    <source>
        <dbReference type="EMBL" id="OHX63903.1"/>
    </source>
</evidence>
<proteinExistence type="predicted"/>
<dbReference type="Pfam" id="PF17389">
    <property type="entry name" value="Bac_rhamnosid6H"/>
    <property type="match status" value="1"/>
</dbReference>
<dbReference type="Gene3D" id="2.60.420.10">
    <property type="entry name" value="Maltose phosphorylase, domain 3"/>
    <property type="match status" value="1"/>
</dbReference>
<accession>A0A1S1YSQ9</accession>
<dbReference type="Gene3D" id="2.60.120.260">
    <property type="entry name" value="Galactose-binding domain-like"/>
    <property type="match status" value="1"/>
</dbReference>
<dbReference type="SUPFAM" id="SSF49785">
    <property type="entry name" value="Galactose-binding domain-like"/>
    <property type="match status" value="1"/>
</dbReference>
<organism evidence="3 4">
    <name type="scientific">Flammeovirga pacifica</name>
    <dbReference type="NCBI Taxonomy" id="915059"/>
    <lineage>
        <taxon>Bacteria</taxon>
        <taxon>Pseudomonadati</taxon>
        <taxon>Bacteroidota</taxon>
        <taxon>Cytophagia</taxon>
        <taxon>Cytophagales</taxon>
        <taxon>Flammeovirgaceae</taxon>
        <taxon>Flammeovirga</taxon>
    </lineage>
</organism>
<dbReference type="AlphaFoldDB" id="A0A1S1YSQ9"/>
<dbReference type="PROSITE" id="PS51257">
    <property type="entry name" value="PROKAR_LIPOPROTEIN"/>
    <property type="match status" value="1"/>
</dbReference>
<dbReference type="EMBL" id="JRYR02000002">
    <property type="protein sequence ID" value="OHX63903.1"/>
    <property type="molecule type" value="Genomic_DNA"/>
</dbReference>
<sequence>MNKVSLFVVLGLFLFGCQHSSETLYSNSQFEVKPDQIIQGDYSTSLINNTLKSNYISKKDTLYSSLLKFKISINGKDNELSNGQFHYLSIDSDTSSNIIKLGQADQPPTGKTKKYIPTNYDYTFYLDASPMFQSFKEKGYYETANGNKIAEKDFKAFYLAGNVAPLSWNYYNLEFYDLKFEPTERQHIYQLSLTLNPYKNESSYHRTSWSLKEDISKYPAYNSDQPIVDALYKMTLEEASLNIEKDSTLRTGAKWAGVWTRDISYSIFLAFAYLEPEVAKTSLRKKVKRDRIVQDTGSGGAWPVSTDRIVWAMAAWEVYLVTGDKEWLNEIYPIIKNTIEDDYLTVFNHKNGLFQGESSFLDWRSQSYPKWMDNKDIYMSQCLGTNALYFKALVIIDQIEKIKSINSNDYAEKALNLKQAIQKELWINDKGYFGQFTYGGDHGITSKRFETLGESLCILFDIANENQRSSITNNAPLTAFGTPCFYPESNEVHPYHNNGIWPFVQSYWNIAVAKAGNEQVLSHGLGSIYRSAALFLTNYENMVASTGDYQGTEVNSHRMLWSIAGQLSMVYRVFFGMQFTAEGLQFNPSIPKAYKGKKSLKNFQYRAGIFDIAVVGTGNKIKSFSLDGTKQNSSIIPTDLKGKHQIVIELDNVPFDSSEVVISDVVFAPDEVIASIKKKKISWQRVENATAYHVYKNGQLIDTTSKLYYQISSEETATYLITAINEIGDEGFSCAPIVVNAAAEIFEFEPIENTLSSINYTGKGYLKLTKNKNTKVSLAINVQEEGEYWIDFRYANGSGRWNSHNKCGIRTLYVDHQNKGVFIFPQRGWHEWSAWGYSNKRLIPLTKGEHQIDIILEEWNNNMNVDINDFLLDHMRLIKVKPISSI</sequence>
<evidence type="ECO:0000259" key="2">
    <source>
        <dbReference type="Pfam" id="PF17389"/>
    </source>
</evidence>
<dbReference type="InterPro" id="IPR008928">
    <property type="entry name" value="6-hairpin_glycosidase_sf"/>
</dbReference>
<evidence type="ECO:0000256" key="1">
    <source>
        <dbReference type="SAM" id="SignalP"/>
    </source>
</evidence>
<dbReference type="SUPFAM" id="SSF48208">
    <property type="entry name" value="Six-hairpin glycosidases"/>
    <property type="match status" value="1"/>
</dbReference>
<reference evidence="3 4" key="1">
    <citation type="journal article" date="2012" name="Int. J. Syst. Evol. Microbiol.">
        <title>Flammeovirga pacifica sp. nov., isolated from deep-sea sediment.</title>
        <authorList>
            <person name="Xu H."/>
            <person name="Fu Y."/>
            <person name="Yang N."/>
            <person name="Ding Z."/>
            <person name="Lai Q."/>
            <person name="Zeng R."/>
        </authorList>
    </citation>
    <scope>NUCLEOTIDE SEQUENCE [LARGE SCALE GENOMIC DNA]</scope>
    <source>
        <strain evidence="4">DSM 24597 / LMG 26175 / WPAGA1</strain>
    </source>
</reference>
<evidence type="ECO:0000313" key="4">
    <source>
        <dbReference type="Proteomes" id="UP000179797"/>
    </source>
</evidence>
<dbReference type="InterPro" id="IPR012341">
    <property type="entry name" value="6hp_glycosidase-like_sf"/>
</dbReference>
<feature type="signal peptide" evidence="1">
    <location>
        <begin position="1"/>
        <end position="20"/>
    </location>
</feature>
<comment type="caution">
    <text evidence="3">The sequence shown here is derived from an EMBL/GenBank/DDBJ whole genome shotgun (WGS) entry which is preliminary data.</text>
</comment>
<name>A0A1S1YSQ9_FLAPC</name>
<dbReference type="Proteomes" id="UP000179797">
    <property type="component" value="Unassembled WGS sequence"/>
</dbReference>
<dbReference type="RefSeq" id="WP_044217807.1">
    <property type="nucleotide sequence ID" value="NZ_JRYR02000002.1"/>
</dbReference>
<dbReference type="InterPro" id="IPR035396">
    <property type="entry name" value="Bac_rhamnosid6H"/>
</dbReference>
<keyword evidence="4" id="KW-1185">Reference proteome</keyword>
<dbReference type="GO" id="GO:0005975">
    <property type="term" value="P:carbohydrate metabolic process"/>
    <property type="evidence" value="ECO:0007669"/>
    <property type="project" value="InterPro"/>
</dbReference>
<feature type="domain" description="Alpha-L-rhamnosidase six-hairpin glycosidase" evidence="2">
    <location>
        <begin position="310"/>
        <end position="468"/>
    </location>
</feature>
<feature type="chain" id="PRO_5010302212" description="Alpha-L-rhamnosidase six-hairpin glycosidase domain-containing protein" evidence="1">
    <location>
        <begin position="21"/>
        <end position="886"/>
    </location>
</feature>
<protein>
    <recommendedName>
        <fullName evidence="2">Alpha-L-rhamnosidase six-hairpin glycosidase domain-containing protein</fullName>
    </recommendedName>
</protein>
<dbReference type="OrthoDB" id="49490at2"/>
<gene>
    <name evidence="3" type="ORF">NH26_20030</name>
</gene>
<dbReference type="STRING" id="915059.NH26_20030"/>
<dbReference type="Gene3D" id="1.50.10.10">
    <property type="match status" value="1"/>
</dbReference>